<dbReference type="EMBL" id="CM037626">
    <property type="protein sequence ID" value="KAH8012408.1"/>
    <property type="molecule type" value="Genomic_DNA"/>
</dbReference>
<comment type="caution">
    <text evidence="1">The sequence shown here is derived from an EMBL/GenBank/DDBJ whole genome shotgun (WGS) entry which is preliminary data.</text>
</comment>
<name>A0ACB8FZF4_9SAUR</name>
<evidence type="ECO:0000313" key="1">
    <source>
        <dbReference type="EMBL" id="KAH8012408.1"/>
    </source>
</evidence>
<dbReference type="Proteomes" id="UP000827872">
    <property type="component" value="Linkage Group LG13"/>
</dbReference>
<sequence length="302" mass="34096">MQWSKLAVGRGALDNIQKFSSLATYLPVRYQILNADTSFFLKEANQDFMRNSSLQSRMETFFTYKAKKTPVINASYGPFSVEHAVPQDLLLTSNLFGATNKFTFNWKLKAYIMNEKVYLSRPKVQVLFYIIGRDWDDYSSTEQLPCMRVFAFRETREVRGSCRLKGDLGLCVADLELQPTWFNPPTVVSGRKKSPDPADPSSIELYYTIQPGDENGECTTGDIRKGNAIRPGKEGAGETMSRLQRIGSVSLYRTTESSQLTELWLDGNVVIWLPSKPIKQGEVVSAHVTVTNNGTVDQFILR</sequence>
<protein>
    <submittedName>
        <fullName evidence="1">Uncharacterized protein</fullName>
    </submittedName>
</protein>
<keyword evidence="2" id="KW-1185">Reference proteome</keyword>
<gene>
    <name evidence="1" type="ORF">K3G42_017669</name>
</gene>
<evidence type="ECO:0000313" key="2">
    <source>
        <dbReference type="Proteomes" id="UP000827872"/>
    </source>
</evidence>
<organism evidence="1 2">
    <name type="scientific">Sphaerodactylus townsendi</name>
    <dbReference type="NCBI Taxonomy" id="933632"/>
    <lineage>
        <taxon>Eukaryota</taxon>
        <taxon>Metazoa</taxon>
        <taxon>Chordata</taxon>
        <taxon>Craniata</taxon>
        <taxon>Vertebrata</taxon>
        <taxon>Euteleostomi</taxon>
        <taxon>Lepidosauria</taxon>
        <taxon>Squamata</taxon>
        <taxon>Bifurcata</taxon>
        <taxon>Gekkota</taxon>
        <taxon>Sphaerodactylidae</taxon>
        <taxon>Sphaerodactylus</taxon>
    </lineage>
</organism>
<accession>A0ACB8FZF4</accession>
<proteinExistence type="predicted"/>
<reference evidence="1" key="1">
    <citation type="submission" date="2021-08" db="EMBL/GenBank/DDBJ databases">
        <title>The first chromosome-level gecko genome reveals the dynamic sex chromosomes of Neotropical dwarf geckos (Sphaerodactylidae: Sphaerodactylus).</title>
        <authorList>
            <person name="Pinto B.J."/>
            <person name="Keating S.E."/>
            <person name="Gamble T."/>
        </authorList>
    </citation>
    <scope>NUCLEOTIDE SEQUENCE</scope>
    <source>
        <strain evidence="1">TG3544</strain>
    </source>
</reference>